<dbReference type="AlphaFoldDB" id="I7GJ56"/>
<evidence type="ECO:0000313" key="1">
    <source>
        <dbReference type="EMBL" id="BAE91093.1"/>
    </source>
</evidence>
<sequence>MPWAVRSEHRRRKVALCPGAGLVPQPPCRLVWERAQPGPFPCSSSSRVVGCCPALWEHSGCCLWVCSSPSCGPSTGDPPVS</sequence>
<proteinExistence type="evidence at transcript level"/>
<reference evidence="1" key="1">
    <citation type="journal article" date="2007" name="PLoS Biol.">
        <title>Rate of evolution in brain-expressed genes in humans and other primates.</title>
        <authorList>
            <person name="Wang H.-Y."/>
            <person name="Chien H.-C."/>
            <person name="Osada N."/>
            <person name="Hashimoto K."/>
            <person name="Sugano S."/>
            <person name="Gojobori T."/>
            <person name="Chou C.-K."/>
            <person name="Tsai S.-F."/>
            <person name="Wu C.-I."/>
            <person name="Shen C.-K.J."/>
        </authorList>
    </citation>
    <scope>NUCLEOTIDE SEQUENCE</scope>
</reference>
<organism evidence="1">
    <name type="scientific">Macaca fascicularis</name>
    <name type="common">Crab-eating macaque</name>
    <name type="synonym">Cynomolgus monkey</name>
    <dbReference type="NCBI Taxonomy" id="9541"/>
    <lineage>
        <taxon>Eukaryota</taxon>
        <taxon>Metazoa</taxon>
        <taxon>Chordata</taxon>
        <taxon>Craniata</taxon>
        <taxon>Vertebrata</taxon>
        <taxon>Euteleostomi</taxon>
        <taxon>Mammalia</taxon>
        <taxon>Eutheria</taxon>
        <taxon>Euarchontoglires</taxon>
        <taxon>Primates</taxon>
        <taxon>Haplorrhini</taxon>
        <taxon>Catarrhini</taxon>
        <taxon>Cercopithecidae</taxon>
        <taxon>Cercopithecinae</taxon>
        <taxon>Macaca</taxon>
    </lineage>
</organism>
<accession>I7GJ56</accession>
<dbReference type="EMBL" id="AB174031">
    <property type="protein sequence ID" value="BAE91093.1"/>
    <property type="molecule type" value="mRNA"/>
</dbReference>
<name>I7GJ56_MACFA</name>
<protein>
    <submittedName>
        <fullName evidence="1">Macaca fascicularis brain cDNA clone: QmoA-11839, similar to human BTG3 associated nuclear protein (BANP), transcriptvariant 2, mRNA, RefSeq: NM_079837.1</fullName>
    </submittedName>
</protein>